<gene>
    <name evidence="3" type="ORF">AO440_000467</name>
</gene>
<protein>
    <submittedName>
        <fullName evidence="3">37S ribosomal protein S26, mitochondrial</fullName>
    </submittedName>
</protein>
<dbReference type="PANTHER" id="PTHR43595">
    <property type="entry name" value="37S RIBOSOMAL PROTEIN S26, MITOCHONDRIAL"/>
    <property type="match status" value="1"/>
</dbReference>
<dbReference type="InterPro" id="IPR036324">
    <property type="entry name" value="Mn/Fe_SOD_N_sf"/>
</dbReference>
<dbReference type="VEuPathDB" id="FungiDB:CAGL0C04697g"/>
<dbReference type="VEuPathDB" id="FungiDB:GWK60_C04191"/>
<evidence type="ECO:0000259" key="2">
    <source>
        <dbReference type="Pfam" id="PF02777"/>
    </source>
</evidence>
<feature type="domain" description="Manganese/iron superoxide dismutase C-terminal" evidence="2">
    <location>
        <begin position="124"/>
        <end position="180"/>
    </location>
</feature>
<dbReference type="SUPFAM" id="SSF46609">
    <property type="entry name" value="Fe,Mn superoxide dismutase (SOD), N-terminal domain"/>
    <property type="match status" value="1"/>
</dbReference>
<reference evidence="3 4" key="1">
    <citation type="submission" date="2015-10" db="EMBL/GenBank/DDBJ databases">
        <title>Draft genomes sequences of Candida glabrata isolates 1A, 1B, 2A, 2B, 3A and 3B.</title>
        <authorList>
            <person name="Haavelsrud O.E."/>
            <person name="Gaustad P."/>
        </authorList>
    </citation>
    <scope>NUCLEOTIDE SEQUENCE [LARGE SCALE GENOMIC DNA]</scope>
    <source>
        <strain evidence="3">910700640</strain>
    </source>
</reference>
<dbReference type="InterPro" id="IPR019832">
    <property type="entry name" value="Mn/Fe_SOD_C"/>
</dbReference>
<comment type="function">
    <text evidence="1">Component of the mitochondrial ribosome (mitoribosome), a dedicated translation machinery responsible for the synthesis of mitochondrial genome-encoded proteins, including at least some of the essential transmembrane subunits of the mitochondrial respiratory chain. The mitoribosomes are attached to the mitochondrial inner membrane and translation products are cotranslationally integrated into the membrane.</text>
</comment>
<dbReference type="VEuPathDB" id="FungiDB:GVI51_C04433"/>
<dbReference type="GO" id="GO:0004784">
    <property type="term" value="F:superoxide dismutase activity"/>
    <property type="evidence" value="ECO:0007669"/>
    <property type="project" value="InterPro"/>
</dbReference>
<dbReference type="OrthoDB" id="275227at2759"/>
<keyword evidence="3" id="KW-0687">Ribonucleoprotein</keyword>
<dbReference type="PANTHER" id="PTHR43595:SF2">
    <property type="entry name" value="SMALL RIBOSOMAL SUBUNIT PROTEIN MS42"/>
    <property type="match status" value="1"/>
</dbReference>
<dbReference type="Proteomes" id="UP000054886">
    <property type="component" value="Unassembled WGS sequence"/>
</dbReference>
<feature type="domain" description="Manganese/iron superoxide dismutase C-terminal" evidence="2">
    <location>
        <begin position="221"/>
        <end position="263"/>
    </location>
</feature>
<dbReference type="OMA" id="MTAREPN"/>
<dbReference type="GO" id="GO:0046872">
    <property type="term" value="F:metal ion binding"/>
    <property type="evidence" value="ECO:0007669"/>
    <property type="project" value="InterPro"/>
</dbReference>
<organism evidence="3 4">
    <name type="scientific">Candida glabrata</name>
    <name type="common">Yeast</name>
    <name type="synonym">Torulopsis glabrata</name>
    <dbReference type="NCBI Taxonomy" id="5478"/>
    <lineage>
        <taxon>Eukaryota</taxon>
        <taxon>Fungi</taxon>
        <taxon>Dikarya</taxon>
        <taxon>Ascomycota</taxon>
        <taxon>Saccharomycotina</taxon>
        <taxon>Saccharomycetes</taxon>
        <taxon>Saccharomycetales</taxon>
        <taxon>Saccharomycetaceae</taxon>
        <taxon>Nakaseomyces</taxon>
    </lineage>
</organism>
<name>A0A0W0DI36_CANGB</name>
<dbReference type="EMBL" id="LLZZ01000144">
    <property type="protein sequence ID" value="KTA99521.1"/>
    <property type="molecule type" value="Genomic_DNA"/>
</dbReference>
<dbReference type="VEuPathDB" id="FungiDB:GW608_C04455"/>
<dbReference type="GO" id="GO:0003735">
    <property type="term" value="F:structural constituent of ribosome"/>
    <property type="evidence" value="ECO:0007669"/>
    <property type="project" value="EnsemblFungi"/>
</dbReference>
<comment type="caution">
    <text evidence="3">The sequence shown here is derived from an EMBL/GenBank/DDBJ whole genome shotgun (WGS) entry which is preliminary data.</text>
</comment>
<dbReference type="PhylomeDB" id="A0A0W0DI36"/>
<dbReference type="GO" id="GO:0005763">
    <property type="term" value="C:mitochondrial small ribosomal subunit"/>
    <property type="evidence" value="ECO:0007669"/>
    <property type="project" value="EnsemblFungi"/>
</dbReference>
<dbReference type="Pfam" id="PF02777">
    <property type="entry name" value="Sod_Fe_C"/>
    <property type="match status" value="2"/>
</dbReference>
<evidence type="ECO:0000256" key="1">
    <source>
        <dbReference type="ARBA" id="ARBA00037226"/>
    </source>
</evidence>
<evidence type="ECO:0000313" key="3">
    <source>
        <dbReference type="EMBL" id="KTA99521.1"/>
    </source>
</evidence>
<dbReference type="AlphaFoldDB" id="A0A0W0DI36"/>
<dbReference type="SUPFAM" id="SSF54719">
    <property type="entry name" value="Fe,Mn superoxide dismutase (SOD), C-terminal domain"/>
    <property type="match status" value="1"/>
</dbReference>
<sequence>MLRVGKRLIWKGVRGIHVVPKLPNGQELSRRGIPKVLSKDGFDLVWSQQQGYVCDKLTLATAGTSLESYLPFHILLKTAKNQHQSHIFNLASAAHNNHLFIENILPVTEEGSALSETNKPSRLLEARLVDSFGHGWDQVKEEMVKSATDNVIGEGWLFLVENSNKELHILTIQNNGTPYYFPRNQLFDMNSAIRPEEYQHTKSVKELVDKASELGKKVDDWTMPLICVNLWDHAYLADYGVQNRAKYVRNVLDNLNWSVVNNRLFTDPVA</sequence>
<dbReference type="InterPro" id="IPR036314">
    <property type="entry name" value="SOD_C_sf"/>
</dbReference>
<keyword evidence="3" id="KW-0689">Ribosomal protein</keyword>
<dbReference type="VEuPathDB" id="FungiDB:B1J91_C04697g"/>
<evidence type="ECO:0000313" key="4">
    <source>
        <dbReference type="Proteomes" id="UP000054886"/>
    </source>
</evidence>
<accession>A0A0W0DI36</accession>
<dbReference type="Gene3D" id="3.55.40.20">
    <property type="entry name" value="Iron/manganese superoxide dismutase, C-terminal domain"/>
    <property type="match status" value="1"/>
</dbReference>
<proteinExistence type="predicted"/>